<dbReference type="EMBL" id="CP034248">
    <property type="protein sequence ID" value="AZK47735.1"/>
    <property type="molecule type" value="Genomic_DNA"/>
</dbReference>
<organism evidence="1 2">
    <name type="scientific">Paenibacillus lentus</name>
    <dbReference type="NCBI Taxonomy" id="1338368"/>
    <lineage>
        <taxon>Bacteria</taxon>
        <taxon>Bacillati</taxon>
        <taxon>Bacillota</taxon>
        <taxon>Bacilli</taxon>
        <taxon>Bacillales</taxon>
        <taxon>Paenibacillaceae</taxon>
        <taxon>Paenibacillus</taxon>
    </lineage>
</organism>
<dbReference type="OrthoDB" id="1683573at2"/>
<dbReference type="RefSeq" id="WP_125083843.1">
    <property type="nucleotide sequence ID" value="NZ_CP034248.1"/>
</dbReference>
<evidence type="ECO:0000313" key="1">
    <source>
        <dbReference type="EMBL" id="AZK47735.1"/>
    </source>
</evidence>
<dbReference type="KEGG" id="plen:EIM92_17535"/>
<evidence type="ECO:0000313" key="2">
    <source>
        <dbReference type="Proteomes" id="UP000273145"/>
    </source>
</evidence>
<reference evidence="1 2" key="1">
    <citation type="submission" date="2018-11" db="EMBL/GenBank/DDBJ databases">
        <title>Genome sequencing of Paenibacillus lentus DSM25539(T).</title>
        <authorList>
            <person name="Kook J.-K."/>
            <person name="Park S.-N."/>
            <person name="Lim Y.K."/>
        </authorList>
    </citation>
    <scope>NUCLEOTIDE SEQUENCE [LARGE SCALE GENOMIC DNA]</scope>
    <source>
        <strain evidence="1 2">DSM 25539</strain>
    </source>
</reference>
<dbReference type="InterPro" id="IPR025619">
    <property type="entry name" value="YlzJ"/>
</dbReference>
<sequence length="77" mass="8839">MTYYTIMPEEAYWDDKEASDSSYTEIELGGILMQVRIEENNNQATIVRLLRCSLDDYLNPAYAPGQQISFAPTLNKQ</sequence>
<name>A0A3Q8SCU9_9BACL</name>
<keyword evidence="2" id="KW-1185">Reference proteome</keyword>
<gene>
    <name evidence="1" type="ORF">EIM92_17535</name>
</gene>
<proteinExistence type="predicted"/>
<dbReference type="Proteomes" id="UP000273145">
    <property type="component" value="Chromosome"/>
</dbReference>
<dbReference type="AlphaFoldDB" id="A0A3Q8SCU9"/>
<protein>
    <recommendedName>
        <fullName evidence="3">YlzJ-like protein</fullName>
    </recommendedName>
</protein>
<dbReference type="Pfam" id="PF14035">
    <property type="entry name" value="YlzJ"/>
    <property type="match status" value="1"/>
</dbReference>
<evidence type="ECO:0008006" key="3">
    <source>
        <dbReference type="Google" id="ProtNLM"/>
    </source>
</evidence>
<accession>A0A3Q8SCU9</accession>